<gene>
    <name evidence="1" type="ORF">GCL57_13060</name>
</gene>
<comment type="caution">
    <text evidence="1">The sequence shown here is derived from an EMBL/GenBank/DDBJ whole genome shotgun (WGS) entry which is preliminary data.</text>
</comment>
<name>A0A833JB11_9BACT</name>
<protein>
    <submittedName>
        <fullName evidence="1">Uncharacterized protein</fullName>
    </submittedName>
</protein>
<evidence type="ECO:0000313" key="2">
    <source>
        <dbReference type="Proteomes" id="UP000442694"/>
    </source>
</evidence>
<accession>A0A833JB11</accession>
<proteinExistence type="predicted"/>
<keyword evidence="2" id="KW-1185">Reference proteome</keyword>
<dbReference type="RefSeq" id="WP_152213800.1">
    <property type="nucleotide sequence ID" value="NZ_WFLN01000010.1"/>
</dbReference>
<evidence type="ECO:0000313" key="1">
    <source>
        <dbReference type="EMBL" id="KAB8027978.1"/>
    </source>
</evidence>
<organism evidence="1 2">
    <name type="scientific">Fluviispira multicolorata</name>
    <dbReference type="NCBI Taxonomy" id="2654512"/>
    <lineage>
        <taxon>Bacteria</taxon>
        <taxon>Pseudomonadati</taxon>
        <taxon>Bdellovibrionota</taxon>
        <taxon>Oligoflexia</taxon>
        <taxon>Silvanigrellales</taxon>
        <taxon>Silvanigrellaceae</taxon>
        <taxon>Fluviispira</taxon>
    </lineage>
</organism>
<dbReference type="Proteomes" id="UP000442694">
    <property type="component" value="Unassembled WGS sequence"/>
</dbReference>
<dbReference type="EMBL" id="WFLN01000010">
    <property type="protein sequence ID" value="KAB8027978.1"/>
    <property type="molecule type" value="Genomic_DNA"/>
</dbReference>
<dbReference type="AlphaFoldDB" id="A0A833JB11"/>
<reference evidence="1 2" key="1">
    <citation type="submission" date="2019-10" db="EMBL/GenBank/DDBJ databases">
        <title>New genus of Silvanigrellaceae.</title>
        <authorList>
            <person name="Pitt A."/>
            <person name="Hahn M.W."/>
        </authorList>
    </citation>
    <scope>NUCLEOTIDE SEQUENCE [LARGE SCALE GENOMIC DNA]</scope>
    <source>
        <strain evidence="1 2">33A1-SZDP</strain>
    </source>
</reference>
<sequence length="318" mass="37377">MKKRYAIIFLLLINSNAFSLPLNYIFGSFRSSQTLDKIYFLHTENENFSIQEMGYSNNWLKNIFLGSKFNYNDLTVTLDFQNSVKEIVRGCFFSWFKQLDVDKKLILMEYLRPNVSLNIGVEEVALFSELLNNFTSAHLASCKQEKELGDFSTTYIKIGFEQFISDKSSFRKPDEKYENILGNTYAKQYQDGAQEELKNFLSFIDFAENNSPQVSSEVISDLIQTIENLKSERLSENDMVFLFIDSLRRKDPNFSNYFNDYYKMIPYMKSSKLLFEKCFFNEKFLVDFCGNNNIHKNFVLIRLTRSNNYSDNLVWVGL</sequence>